<evidence type="ECO:0000313" key="10">
    <source>
        <dbReference type="RefSeq" id="XP_019055851.1"/>
    </source>
</evidence>
<keyword evidence="5 8" id="KW-1133">Transmembrane helix</keyword>
<dbReference type="Proteomes" id="UP000189703">
    <property type="component" value="Unplaced"/>
</dbReference>
<evidence type="ECO:0000256" key="7">
    <source>
        <dbReference type="ARBA" id="ARBA00023294"/>
    </source>
</evidence>
<dbReference type="Pfam" id="PF03547">
    <property type="entry name" value="Mem_trans"/>
    <property type="match status" value="1"/>
</dbReference>
<keyword evidence="4 8" id="KW-0812">Transmembrane</keyword>
<feature type="transmembrane region" description="Helical" evidence="8">
    <location>
        <begin position="59"/>
        <end position="78"/>
    </location>
</feature>
<dbReference type="InterPro" id="IPR051107">
    <property type="entry name" value="Auxin_Efflux_Carrier"/>
</dbReference>
<comment type="similarity">
    <text evidence="2">Belongs to the auxin efflux carrier (TC 2.A.69.1) family.</text>
</comment>
<keyword evidence="6 8" id="KW-0472">Membrane</keyword>
<reference evidence="10" key="1">
    <citation type="submission" date="2025-08" db="UniProtKB">
        <authorList>
            <consortium name="RefSeq"/>
        </authorList>
    </citation>
    <scope>IDENTIFICATION</scope>
</reference>
<evidence type="ECO:0000256" key="5">
    <source>
        <dbReference type="ARBA" id="ARBA00022989"/>
    </source>
</evidence>
<dbReference type="PANTHER" id="PTHR31752">
    <property type="entry name" value="AUXIN EFFLUX CARRIER COMPONENT 1B-RELATED"/>
    <property type="match status" value="1"/>
</dbReference>
<keyword evidence="7" id="KW-0927">Auxin signaling pathway</keyword>
<dbReference type="GO" id="GO:0055085">
    <property type="term" value="P:transmembrane transport"/>
    <property type="evidence" value="ECO:0007669"/>
    <property type="project" value="InterPro"/>
</dbReference>
<accession>A0A1U8QC96</accession>
<keyword evidence="9" id="KW-1185">Reference proteome</keyword>
<dbReference type="InterPro" id="IPR004776">
    <property type="entry name" value="Mem_transp_PIN-like"/>
</dbReference>
<protein>
    <submittedName>
        <fullName evidence="10">Auxin efflux carrier component 6-like</fullName>
    </submittedName>
</protein>
<dbReference type="GO" id="GO:0016020">
    <property type="term" value="C:membrane"/>
    <property type="evidence" value="ECO:0007669"/>
    <property type="project" value="UniProtKB-SubCell"/>
</dbReference>
<dbReference type="OrthoDB" id="1868374at2759"/>
<feature type="transmembrane region" description="Helical" evidence="8">
    <location>
        <begin position="90"/>
        <end position="110"/>
    </location>
</feature>
<sequence length="161" mass="18104">MAASSRTLIKGSTQLIVFLYLYSSEKYQEICVMVPLYFAMLVAYGSVKWWKIFKPEQRSGINRFVAVFAVPVLSFHFTSQNNPYQMNTKFILANTVSKILVLVLLSLLTANPRLSGYASSDAYSLQPTPCASNFNEFDTTTVTTSNTPTWIRSPTGGRDFR</sequence>
<organism evidence="9 10">
    <name type="scientific">Nelumbo nucifera</name>
    <name type="common">Sacred lotus</name>
    <dbReference type="NCBI Taxonomy" id="4432"/>
    <lineage>
        <taxon>Eukaryota</taxon>
        <taxon>Viridiplantae</taxon>
        <taxon>Streptophyta</taxon>
        <taxon>Embryophyta</taxon>
        <taxon>Tracheophyta</taxon>
        <taxon>Spermatophyta</taxon>
        <taxon>Magnoliopsida</taxon>
        <taxon>Proteales</taxon>
        <taxon>Nelumbonaceae</taxon>
        <taxon>Nelumbo</taxon>
    </lineage>
</organism>
<dbReference type="InParanoid" id="A0A1U8QC96"/>
<dbReference type="PANTHER" id="PTHR31752:SF56">
    <property type="entry name" value="AUXIN EFFLUX CARRIER COMPONENT 6"/>
    <property type="match status" value="1"/>
</dbReference>
<evidence type="ECO:0000256" key="1">
    <source>
        <dbReference type="ARBA" id="ARBA00004141"/>
    </source>
</evidence>
<dbReference type="AlphaFoldDB" id="A0A1U8QC96"/>
<proteinExistence type="inferred from homology"/>
<evidence type="ECO:0000256" key="4">
    <source>
        <dbReference type="ARBA" id="ARBA00022692"/>
    </source>
</evidence>
<dbReference type="GeneID" id="109115850"/>
<keyword evidence="3" id="KW-0813">Transport</keyword>
<dbReference type="RefSeq" id="XP_019055851.1">
    <property type="nucleotide sequence ID" value="XM_019200306.1"/>
</dbReference>
<gene>
    <name evidence="10" type="primary">LOC109115850</name>
</gene>
<evidence type="ECO:0000256" key="2">
    <source>
        <dbReference type="ARBA" id="ARBA00009177"/>
    </source>
</evidence>
<dbReference type="GO" id="GO:0009734">
    <property type="term" value="P:auxin-activated signaling pathway"/>
    <property type="evidence" value="ECO:0007669"/>
    <property type="project" value="UniProtKB-KW"/>
</dbReference>
<feature type="transmembrane region" description="Helical" evidence="8">
    <location>
        <begin position="27"/>
        <end position="47"/>
    </location>
</feature>
<evidence type="ECO:0000313" key="9">
    <source>
        <dbReference type="Proteomes" id="UP000189703"/>
    </source>
</evidence>
<evidence type="ECO:0000256" key="6">
    <source>
        <dbReference type="ARBA" id="ARBA00023136"/>
    </source>
</evidence>
<name>A0A1U8QC96_NELNU</name>
<evidence type="ECO:0000256" key="3">
    <source>
        <dbReference type="ARBA" id="ARBA00022448"/>
    </source>
</evidence>
<comment type="subcellular location">
    <subcellularLocation>
        <location evidence="1">Membrane</location>
        <topology evidence="1">Multi-pass membrane protein</topology>
    </subcellularLocation>
</comment>
<dbReference type="KEGG" id="nnu:109115850"/>
<evidence type="ECO:0000256" key="8">
    <source>
        <dbReference type="SAM" id="Phobius"/>
    </source>
</evidence>